<dbReference type="AlphaFoldDB" id="A0A7U6JIL5"/>
<evidence type="ECO:0000256" key="9">
    <source>
        <dbReference type="ARBA" id="ARBA00023136"/>
    </source>
</evidence>
<comment type="subcellular location">
    <subcellularLocation>
        <location evidence="1">Cell outer membrane</location>
        <topology evidence="1">Multi-pass membrane protein</topology>
    </subcellularLocation>
</comment>
<feature type="coiled-coil region" evidence="11">
    <location>
        <begin position="21"/>
        <end position="58"/>
    </location>
</feature>
<keyword evidence="7" id="KW-0406">Ion transport</keyword>
<evidence type="ECO:0000256" key="12">
    <source>
        <dbReference type="SAM" id="MobiDB-lite"/>
    </source>
</evidence>
<keyword evidence="11" id="KW-0175">Coiled coil</keyword>
<feature type="signal peptide" evidence="13">
    <location>
        <begin position="1"/>
        <end position="22"/>
    </location>
</feature>
<keyword evidence="4" id="KW-1134">Transmembrane beta strand</keyword>
<evidence type="ECO:0000256" key="13">
    <source>
        <dbReference type="SAM" id="SignalP"/>
    </source>
</evidence>
<evidence type="ECO:0000256" key="5">
    <source>
        <dbReference type="ARBA" id="ARBA00022692"/>
    </source>
</evidence>
<gene>
    <name evidence="15" type="ORF">TBH_C2019</name>
</gene>
<keyword evidence="5" id="KW-0812">Transmembrane</keyword>
<evidence type="ECO:0000256" key="10">
    <source>
        <dbReference type="ARBA" id="ARBA00023237"/>
    </source>
</evidence>
<dbReference type="GO" id="GO:0006811">
    <property type="term" value="P:monoatomic ion transport"/>
    <property type="evidence" value="ECO:0007669"/>
    <property type="project" value="UniProtKB-KW"/>
</dbReference>
<dbReference type="GO" id="GO:0046930">
    <property type="term" value="C:pore complex"/>
    <property type="evidence" value="ECO:0007669"/>
    <property type="project" value="UniProtKB-KW"/>
</dbReference>
<evidence type="ECO:0000256" key="6">
    <source>
        <dbReference type="ARBA" id="ARBA00022729"/>
    </source>
</evidence>
<evidence type="ECO:0000256" key="1">
    <source>
        <dbReference type="ARBA" id="ARBA00004571"/>
    </source>
</evidence>
<organism evidence="15 16">
    <name type="scientific">Thiolapillus brandeum</name>
    <dbReference type="NCBI Taxonomy" id="1076588"/>
    <lineage>
        <taxon>Bacteria</taxon>
        <taxon>Pseudomonadati</taxon>
        <taxon>Pseudomonadota</taxon>
        <taxon>Gammaproteobacteria</taxon>
        <taxon>Chromatiales</taxon>
        <taxon>Sedimenticolaceae</taxon>
        <taxon>Thiolapillus</taxon>
    </lineage>
</organism>
<dbReference type="PANTHER" id="PTHR34501">
    <property type="entry name" value="PROTEIN YDDL-RELATED"/>
    <property type="match status" value="1"/>
</dbReference>
<evidence type="ECO:0000256" key="4">
    <source>
        <dbReference type="ARBA" id="ARBA00022452"/>
    </source>
</evidence>
<keyword evidence="3" id="KW-0813">Transport</keyword>
<comment type="subunit">
    <text evidence="2">Homotrimer.</text>
</comment>
<feature type="chain" id="PRO_5030858605" description="Porin domain-containing protein" evidence="13">
    <location>
        <begin position="23"/>
        <end position="390"/>
    </location>
</feature>
<evidence type="ECO:0000256" key="3">
    <source>
        <dbReference type="ARBA" id="ARBA00022448"/>
    </source>
</evidence>
<keyword evidence="8" id="KW-0626">Porin</keyword>
<sequence>MKFKKSIIAAAVGAVISLPAMADDSETLQQMRAQLAAMQKKIDELEKKQEQTAKIQNEQSKKSSDWSVNSKAIQLYGQARVSVDNHSGDWKPGKDGTSIVSNASRIGVKGALPSGLGDTNIIYQAELRYETTDSANGTAGKDVEFREGYGGLASKTWGKARLGRLSTGYKTTLTKIDPWNDNAPQSRSGGRQGTSELHSSYFNNAAEYVTPGFNGFSGNAWYASEFDGSSKPLHNTGTLKNYLGGSAGGFGLKFKSKSFFAGADYINIDADEITKAGLENGDGWQIGARYKMGAFSVAGLYEDVEDLGLGNNFYLNGIFKMGDARFIAAYGQNRDATVYKNDDYNNWSIGVKYALNKKSELFAAYNSRMNDTRDTEENTFTVGMNAKFGY</sequence>
<feature type="domain" description="Porin" evidence="14">
    <location>
        <begin position="11"/>
        <end position="372"/>
    </location>
</feature>
<keyword evidence="16" id="KW-1185">Reference proteome</keyword>
<dbReference type="Pfam" id="PF13609">
    <property type="entry name" value="Porin_4"/>
    <property type="match status" value="1"/>
</dbReference>
<dbReference type="EMBL" id="AP012273">
    <property type="protein sequence ID" value="BAO44933.1"/>
    <property type="molecule type" value="Genomic_DNA"/>
</dbReference>
<protein>
    <recommendedName>
        <fullName evidence="14">Porin domain-containing protein</fullName>
    </recommendedName>
</protein>
<dbReference type="RefSeq" id="WP_041068185.1">
    <property type="nucleotide sequence ID" value="NZ_AP012273.1"/>
</dbReference>
<evidence type="ECO:0000313" key="15">
    <source>
        <dbReference type="EMBL" id="BAO44933.1"/>
    </source>
</evidence>
<keyword evidence="10" id="KW-0998">Cell outer membrane</keyword>
<dbReference type="InterPro" id="IPR050298">
    <property type="entry name" value="Gram-neg_bact_OMP"/>
</dbReference>
<feature type="region of interest" description="Disordered" evidence="12">
    <location>
        <begin position="176"/>
        <end position="196"/>
    </location>
</feature>
<keyword evidence="9" id="KW-0472">Membrane</keyword>
<dbReference type="InterPro" id="IPR033900">
    <property type="entry name" value="Gram_neg_porin_domain"/>
</dbReference>
<evidence type="ECO:0000259" key="14">
    <source>
        <dbReference type="Pfam" id="PF13609"/>
    </source>
</evidence>
<name>A0A7U6JIL5_9GAMM</name>
<dbReference type="KEGG" id="tbn:TBH_C2019"/>
<feature type="compositionally biased region" description="Polar residues" evidence="12">
    <location>
        <begin position="182"/>
        <end position="196"/>
    </location>
</feature>
<dbReference type="SUPFAM" id="SSF56935">
    <property type="entry name" value="Porins"/>
    <property type="match status" value="1"/>
</dbReference>
<dbReference type="GO" id="GO:0009279">
    <property type="term" value="C:cell outer membrane"/>
    <property type="evidence" value="ECO:0007669"/>
    <property type="project" value="UniProtKB-SubCell"/>
</dbReference>
<accession>A0A7U6JIL5</accession>
<dbReference type="Proteomes" id="UP000031631">
    <property type="component" value="Chromosome"/>
</dbReference>
<evidence type="ECO:0000256" key="7">
    <source>
        <dbReference type="ARBA" id="ARBA00023065"/>
    </source>
</evidence>
<evidence type="ECO:0000313" key="16">
    <source>
        <dbReference type="Proteomes" id="UP000031631"/>
    </source>
</evidence>
<proteinExistence type="predicted"/>
<dbReference type="InterPro" id="IPR023614">
    <property type="entry name" value="Porin_dom_sf"/>
</dbReference>
<evidence type="ECO:0000256" key="8">
    <source>
        <dbReference type="ARBA" id="ARBA00023114"/>
    </source>
</evidence>
<dbReference type="CDD" id="cd00342">
    <property type="entry name" value="gram_neg_porins"/>
    <property type="match status" value="1"/>
</dbReference>
<dbReference type="Gene3D" id="2.40.160.10">
    <property type="entry name" value="Porin"/>
    <property type="match status" value="1"/>
</dbReference>
<keyword evidence="6 13" id="KW-0732">Signal</keyword>
<dbReference type="OrthoDB" id="8173690at2"/>
<reference evidence="15 16" key="1">
    <citation type="journal article" date="2014" name="PLoS ONE">
        <title>Physiological and genomic features of a novel sulfur-oxidizing gammaproteobacterium belonging to a previously uncultivated symbiotic lineage isolated from a hydrothermal vent.</title>
        <authorList>
            <person name="Nunoura T."/>
            <person name="Takaki Y."/>
            <person name="Kazama H."/>
            <person name="Kakuta J."/>
            <person name="Shimamura S."/>
            <person name="Makita H."/>
            <person name="Hirai M."/>
            <person name="Miyazaki M."/>
            <person name="Takai K."/>
        </authorList>
    </citation>
    <scope>NUCLEOTIDE SEQUENCE [LARGE SCALE GENOMIC DNA]</scope>
    <source>
        <strain evidence="15 16">Hiromi1</strain>
    </source>
</reference>
<evidence type="ECO:0000256" key="11">
    <source>
        <dbReference type="SAM" id="Coils"/>
    </source>
</evidence>
<evidence type="ECO:0000256" key="2">
    <source>
        <dbReference type="ARBA" id="ARBA00011233"/>
    </source>
</evidence>
<dbReference type="PANTHER" id="PTHR34501:SF9">
    <property type="entry name" value="MAJOR OUTER MEMBRANE PROTEIN P.IA"/>
    <property type="match status" value="1"/>
</dbReference>
<dbReference type="GO" id="GO:0015288">
    <property type="term" value="F:porin activity"/>
    <property type="evidence" value="ECO:0007669"/>
    <property type="project" value="UniProtKB-KW"/>
</dbReference>